<keyword evidence="2" id="KW-1185">Reference proteome</keyword>
<name>A0A934NNR4_9NOCA</name>
<protein>
    <submittedName>
        <fullName evidence="1">Uncharacterized protein</fullName>
    </submittedName>
</protein>
<dbReference type="AlphaFoldDB" id="A0A934NNR4"/>
<proteinExistence type="predicted"/>
<dbReference type="Proteomes" id="UP000655868">
    <property type="component" value="Unassembled WGS sequence"/>
</dbReference>
<evidence type="ECO:0000313" key="1">
    <source>
        <dbReference type="EMBL" id="MBJ8338589.1"/>
    </source>
</evidence>
<accession>A0A934NNR4</accession>
<gene>
    <name evidence="1" type="ORF">JGU71_06810</name>
</gene>
<dbReference type="EMBL" id="JAEMNV010000002">
    <property type="protein sequence ID" value="MBJ8338589.1"/>
    <property type="molecule type" value="Genomic_DNA"/>
</dbReference>
<dbReference type="RefSeq" id="WP_199703260.1">
    <property type="nucleotide sequence ID" value="NZ_JAEMNV010000002.1"/>
</dbReference>
<organism evidence="1 2">
    <name type="scientific">Antrihabitans stalagmiti</name>
    <dbReference type="NCBI Taxonomy" id="2799499"/>
    <lineage>
        <taxon>Bacteria</taxon>
        <taxon>Bacillati</taxon>
        <taxon>Actinomycetota</taxon>
        <taxon>Actinomycetes</taxon>
        <taxon>Mycobacteriales</taxon>
        <taxon>Nocardiaceae</taxon>
        <taxon>Antrihabitans</taxon>
    </lineage>
</organism>
<sequence>MSTAVSKSGAISLRTTEQGLPISVAIERSELRRDPVALAQEILRLCKQSANRAGLLRREELVSAGIAKDVLDQMGLPKPEDVALDEAVDEWENDVEPQSWMRSV</sequence>
<evidence type="ECO:0000313" key="2">
    <source>
        <dbReference type="Proteomes" id="UP000655868"/>
    </source>
</evidence>
<comment type="caution">
    <text evidence="1">The sequence shown here is derived from an EMBL/GenBank/DDBJ whole genome shotgun (WGS) entry which is preliminary data.</text>
</comment>
<reference evidence="1" key="1">
    <citation type="submission" date="2020-12" db="EMBL/GenBank/DDBJ databases">
        <title>Antrihabitans popcorni sp. nov. and Antrihabitans auranticaus sp. nov., isolated from a larva cave.</title>
        <authorList>
            <person name="Lee S.D."/>
            <person name="Kim I.S."/>
        </authorList>
    </citation>
    <scope>NUCLEOTIDE SEQUENCE</scope>
    <source>
        <strain evidence="1">YC3-6</strain>
    </source>
</reference>